<evidence type="ECO:0008006" key="3">
    <source>
        <dbReference type="Google" id="ProtNLM"/>
    </source>
</evidence>
<dbReference type="SUPFAM" id="SSF55729">
    <property type="entry name" value="Acyl-CoA N-acyltransferases (Nat)"/>
    <property type="match status" value="1"/>
</dbReference>
<sequence>MELADDILDSFARAALESYDYRGLGLDEAVALRALRHEIAEDFGELSEVDVLERRWRNCGIEGTSLEDFSEWLVPIGGERAVICGIRHLGMNLSKPFVQLVPNFQFGSLEEARALYRESLAGLFERLRPKWIQVYSHSGEGSEAGGSLCLVGKAGAMLKAVARGKPQEGRLSLVDAEDESYFLWYEATYDAFHAENPGLKDWVHKNDLELMRACRKDGLLKLVQIDGELAGLVAAERTPFLGNEGIYFVEILLAKKWRGMGLGKGAQLLFVEQCCDPGDFVWGLIDRRNASSLRTALSNGRRVARGECFLEI</sequence>
<organism evidence="1 2">
    <name type="scientific">Pelagicoccus mobilis</name>
    <dbReference type="NCBI Taxonomy" id="415221"/>
    <lineage>
        <taxon>Bacteria</taxon>
        <taxon>Pseudomonadati</taxon>
        <taxon>Verrucomicrobiota</taxon>
        <taxon>Opitutia</taxon>
        <taxon>Puniceicoccales</taxon>
        <taxon>Pelagicoccaceae</taxon>
        <taxon>Pelagicoccus</taxon>
    </lineage>
</organism>
<proteinExistence type="predicted"/>
<accession>A0A934S7W0</accession>
<dbReference type="RefSeq" id="WP_200359545.1">
    <property type="nucleotide sequence ID" value="NZ_JAENIL010000093.1"/>
</dbReference>
<dbReference type="EMBL" id="JAENIL010000093">
    <property type="protein sequence ID" value="MBK1880503.1"/>
    <property type="molecule type" value="Genomic_DNA"/>
</dbReference>
<evidence type="ECO:0000313" key="2">
    <source>
        <dbReference type="Proteomes" id="UP000617628"/>
    </source>
</evidence>
<dbReference type="AlphaFoldDB" id="A0A934S7W0"/>
<evidence type="ECO:0000313" key="1">
    <source>
        <dbReference type="EMBL" id="MBK1880503.1"/>
    </source>
</evidence>
<keyword evidence="2" id="KW-1185">Reference proteome</keyword>
<name>A0A934S7W0_9BACT</name>
<reference evidence="1" key="1">
    <citation type="submission" date="2021-01" db="EMBL/GenBank/DDBJ databases">
        <title>Modified the classification status of verrucomicrobia.</title>
        <authorList>
            <person name="Feng X."/>
        </authorList>
    </citation>
    <scope>NUCLEOTIDE SEQUENCE</scope>
    <source>
        <strain evidence="1">KCTC 13126</strain>
    </source>
</reference>
<comment type="caution">
    <text evidence="1">The sequence shown here is derived from an EMBL/GenBank/DDBJ whole genome shotgun (WGS) entry which is preliminary data.</text>
</comment>
<gene>
    <name evidence="1" type="ORF">JIN87_26695</name>
</gene>
<dbReference type="Proteomes" id="UP000617628">
    <property type="component" value="Unassembled WGS sequence"/>
</dbReference>
<protein>
    <recommendedName>
        <fullName evidence="3">N-acetyltransferase domain-containing protein</fullName>
    </recommendedName>
</protein>
<dbReference type="InterPro" id="IPR016181">
    <property type="entry name" value="Acyl_CoA_acyltransferase"/>
</dbReference>